<accession>A0ABP9S327</accession>
<dbReference type="EMBL" id="BAABJQ010000013">
    <property type="protein sequence ID" value="GAA5190222.1"/>
    <property type="molecule type" value="Genomic_DNA"/>
</dbReference>
<evidence type="ECO:0000256" key="2">
    <source>
        <dbReference type="ARBA" id="ARBA00023002"/>
    </source>
</evidence>
<dbReference type="PANTHER" id="PTHR41534:SF2">
    <property type="entry name" value="3-PHENYLPROPIONATE_CINNAMIC ACID DIOXYGENASE SUBUNIT BETA"/>
    <property type="match status" value="1"/>
</dbReference>
<evidence type="ECO:0000313" key="3">
    <source>
        <dbReference type="EMBL" id="GAA5190222.1"/>
    </source>
</evidence>
<comment type="caution">
    <text evidence="3">The sequence shown here is derived from an EMBL/GenBank/DDBJ whole genome shotgun (WGS) entry which is preliminary data.</text>
</comment>
<dbReference type="Pfam" id="PF00866">
    <property type="entry name" value="Ring_hydroxyl_B"/>
    <property type="match status" value="1"/>
</dbReference>
<dbReference type="Gene3D" id="3.10.450.50">
    <property type="match status" value="1"/>
</dbReference>
<keyword evidence="2" id="KW-0560">Oxidoreductase</keyword>
<evidence type="ECO:0000256" key="1">
    <source>
        <dbReference type="ARBA" id="ARBA00009570"/>
    </source>
</evidence>
<name>A0ABP9S327_9ACTN</name>
<sequence length="182" mass="20420">MDSQLHGIEAADAARYGEHAAIRDFYSLEARLLDDNLLTDWLGLLHENVAYLVPNRTFKPLVEDDFSVASGVMVDDHDSVAAKVARYETLHAWSEDPPSMTRRFVTNVEIGVDPVSETPPGRAWTARTNVLVYHARRDQQPALISAGRRDVLVDGGNGLRVWRRLVHLDHNTLPVQDLAIFL</sequence>
<dbReference type="InterPro" id="IPR000391">
    <property type="entry name" value="Rng_hydr_dOase-bsu"/>
</dbReference>
<evidence type="ECO:0000313" key="4">
    <source>
        <dbReference type="Proteomes" id="UP001501570"/>
    </source>
</evidence>
<proteinExistence type="inferred from homology"/>
<dbReference type="RefSeq" id="WP_345632507.1">
    <property type="nucleotide sequence ID" value="NZ_BAABJQ010000013.1"/>
</dbReference>
<keyword evidence="3" id="KW-0223">Dioxygenase</keyword>
<dbReference type="SUPFAM" id="SSF54427">
    <property type="entry name" value="NTF2-like"/>
    <property type="match status" value="1"/>
</dbReference>
<gene>
    <name evidence="3" type="ORF">GCM10023322_44890</name>
</gene>
<dbReference type="Proteomes" id="UP001501570">
    <property type="component" value="Unassembled WGS sequence"/>
</dbReference>
<keyword evidence="4" id="KW-1185">Reference proteome</keyword>
<dbReference type="InterPro" id="IPR032710">
    <property type="entry name" value="NTF2-like_dom_sf"/>
</dbReference>
<dbReference type="CDD" id="cd00667">
    <property type="entry name" value="ring_hydroxylating_dioxygenases_beta"/>
    <property type="match status" value="1"/>
</dbReference>
<organism evidence="3 4">
    <name type="scientific">Rugosimonospora acidiphila</name>
    <dbReference type="NCBI Taxonomy" id="556531"/>
    <lineage>
        <taxon>Bacteria</taxon>
        <taxon>Bacillati</taxon>
        <taxon>Actinomycetota</taxon>
        <taxon>Actinomycetes</taxon>
        <taxon>Micromonosporales</taxon>
        <taxon>Micromonosporaceae</taxon>
        <taxon>Rugosimonospora</taxon>
    </lineage>
</organism>
<comment type="similarity">
    <text evidence="1">Belongs to the bacterial ring-hydroxylating dioxygenase beta subunit family.</text>
</comment>
<reference evidence="4" key="1">
    <citation type="journal article" date="2019" name="Int. J. Syst. Evol. Microbiol.">
        <title>The Global Catalogue of Microorganisms (GCM) 10K type strain sequencing project: providing services to taxonomists for standard genome sequencing and annotation.</title>
        <authorList>
            <consortium name="The Broad Institute Genomics Platform"/>
            <consortium name="The Broad Institute Genome Sequencing Center for Infectious Disease"/>
            <person name="Wu L."/>
            <person name="Ma J."/>
        </authorList>
    </citation>
    <scope>NUCLEOTIDE SEQUENCE [LARGE SCALE GENOMIC DNA]</scope>
    <source>
        <strain evidence="4">JCM 18304</strain>
    </source>
</reference>
<protein>
    <submittedName>
        <fullName evidence="3">3-phenylpropionate/cinnamic acid dioxygenase subunit beta</fullName>
    </submittedName>
</protein>
<dbReference type="GO" id="GO:0051213">
    <property type="term" value="F:dioxygenase activity"/>
    <property type="evidence" value="ECO:0007669"/>
    <property type="project" value="UniProtKB-KW"/>
</dbReference>
<dbReference type="PANTHER" id="PTHR41534">
    <property type="entry name" value="BLR3401 PROTEIN"/>
    <property type="match status" value="1"/>
</dbReference>